<reference evidence="5" key="1">
    <citation type="journal article" date="2014" name="Int. J. Syst. Evol. Microbiol.">
        <title>Complete genome sequence of Corynebacterium casei LMG S-19264T (=DSM 44701T), isolated from a smear-ripened cheese.</title>
        <authorList>
            <consortium name="US DOE Joint Genome Institute (JGI-PGF)"/>
            <person name="Walter F."/>
            <person name="Albersmeier A."/>
            <person name="Kalinowski J."/>
            <person name="Ruckert C."/>
        </authorList>
    </citation>
    <scope>NUCLEOTIDE SEQUENCE</scope>
    <source>
        <strain evidence="5">JCM 12862</strain>
    </source>
</reference>
<proteinExistence type="predicted"/>
<keyword evidence="6" id="KW-1185">Reference proteome</keyword>
<name>A0A8J3BP54_9FLAO</name>
<keyword evidence="2" id="KW-1015">Disulfide bond</keyword>
<accession>A0A8J3BP54</accession>
<dbReference type="AlphaFoldDB" id="A0A8J3BP54"/>
<dbReference type="InterPro" id="IPR006558">
    <property type="entry name" value="LamG-like"/>
</dbReference>
<evidence type="ECO:0000259" key="4">
    <source>
        <dbReference type="SMART" id="SM00560"/>
    </source>
</evidence>
<dbReference type="InterPro" id="IPR026444">
    <property type="entry name" value="Secre_tail"/>
</dbReference>
<evidence type="ECO:0000313" key="5">
    <source>
        <dbReference type="EMBL" id="GGK25159.1"/>
    </source>
</evidence>
<feature type="signal peptide" evidence="3">
    <location>
        <begin position="1"/>
        <end position="24"/>
    </location>
</feature>
<dbReference type="PANTHER" id="PTHR47635:SF2">
    <property type="entry name" value="LAMG-LIKE JELLYROLL FOLD DOMAIN-CONTAINING PROTEIN"/>
    <property type="match status" value="1"/>
</dbReference>
<dbReference type="Proteomes" id="UP000612329">
    <property type="component" value="Unassembled WGS sequence"/>
</dbReference>
<organism evidence="5 6">
    <name type="scientific">Yeosuana aromativorans</name>
    <dbReference type="NCBI Taxonomy" id="288019"/>
    <lineage>
        <taxon>Bacteria</taxon>
        <taxon>Pseudomonadati</taxon>
        <taxon>Bacteroidota</taxon>
        <taxon>Flavobacteriia</taxon>
        <taxon>Flavobacteriales</taxon>
        <taxon>Flavobacteriaceae</taxon>
        <taxon>Yeosuana</taxon>
    </lineage>
</organism>
<feature type="domain" description="LamG-like jellyroll fold" evidence="4">
    <location>
        <begin position="497"/>
        <end position="623"/>
    </location>
</feature>
<dbReference type="RefSeq" id="WP_188652476.1">
    <property type="nucleotide sequence ID" value="NZ_BMNR01000004.1"/>
</dbReference>
<protein>
    <recommendedName>
        <fullName evidence="4">LamG-like jellyroll fold domain-containing protein</fullName>
    </recommendedName>
</protein>
<dbReference type="GO" id="GO:0004553">
    <property type="term" value="F:hydrolase activity, hydrolyzing O-glycosyl compounds"/>
    <property type="evidence" value="ECO:0007669"/>
    <property type="project" value="UniProtKB-ARBA"/>
</dbReference>
<evidence type="ECO:0000256" key="3">
    <source>
        <dbReference type="SAM" id="SignalP"/>
    </source>
</evidence>
<dbReference type="Pfam" id="PF13385">
    <property type="entry name" value="Laminin_G_3"/>
    <property type="match status" value="3"/>
</dbReference>
<evidence type="ECO:0000256" key="1">
    <source>
        <dbReference type="ARBA" id="ARBA00022729"/>
    </source>
</evidence>
<keyword evidence="1 3" id="KW-0732">Signal</keyword>
<evidence type="ECO:0000313" key="6">
    <source>
        <dbReference type="Proteomes" id="UP000612329"/>
    </source>
</evidence>
<dbReference type="PANTHER" id="PTHR47635">
    <property type="entry name" value="CUB DOMAIN-CONTAINING PROTEIN"/>
    <property type="match status" value="1"/>
</dbReference>
<dbReference type="Gene3D" id="2.60.120.200">
    <property type="match status" value="3"/>
</dbReference>
<sequence>MKTKLLLAVVILSVHFTFSQNLVAYYSFNGNSNDESGNANNGTVSGATLTPDRFGNTDGAYSFNGTNNYIQCLSPGPIGSSPRTISFWAKTNLLPSVHSNVVLSYGGDAGSFNYGDRIEISLNSYNRYGLVLSLGGSVLIREFDNSDNNWHFYTIAFEGGSGKHISDFKMYADGNLLTNTTYLTGNTYEINTSSNYPILIGNLTGSYRYFNGSIDDMKVYDKALTETEIQSEFENLLAYYPFNGNANDLSGNGHNGSVFEASLTLDKDGNPDSAYLFDGVNDYIDIGDWTNGGAISFTFWARWDAFNSYSRIVDLGNGSSSNNIIVGNYQTQNSLFFSAYNGATETKMWTPTITLGQWDFYTTTVDANGIMTIYKNGIQIDQRTDGFTPNYLLRTEQFIGKSNFTADKYFKGAIDELMIYNKTLTIDEIGKLYNNNLIAYYPFNGNANDESGYGNHGTVNGATLTNDRFGNPDSAYSFDGSNDIITVAHNEILNISNELSISVWVKPSSQQNAMILGKSNYVSATNYLLRTKSTGYLAFEYKEFANSNSLPLIVDSWNHIAVVSRSDNSKQIYINGKLATHTSAVSPYGLVTNALTIGARTGAEYFDGSIDDLRMYKSALSESDVLNLYNNNALNILDQHKSNNYFYIYNNSLHFKENQNLSEIKEISIYNLLAQTVFESSTIQKETSLNFLQQGIYILKVKFNNGGIGTKKVIIQ</sequence>
<evidence type="ECO:0000256" key="2">
    <source>
        <dbReference type="ARBA" id="ARBA00023157"/>
    </source>
</evidence>
<dbReference type="SMART" id="SM00560">
    <property type="entry name" value="LamGL"/>
    <property type="match status" value="1"/>
</dbReference>
<dbReference type="GO" id="GO:0005975">
    <property type="term" value="P:carbohydrate metabolic process"/>
    <property type="evidence" value="ECO:0007669"/>
    <property type="project" value="UniProtKB-ARBA"/>
</dbReference>
<gene>
    <name evidence="5" type="ORF">GCM10007962_19270</name>
</gene>
<dbReference type="InterPro" id="IPR013320">
    <property type="entry name" value="ConA-like_dom_sf"/>
</dbReference>
<dbReference type="NCBIfam" id="TIGR04183">
    <property type="entry name" value="Por_Secre_tail"/>
    <property type="match status" value="1"/>
</dbReference>
<feature type="chain" id="PRO_5035221299" description="LamG-like jellyroll fold domain-containing protein" evidence="3">
    <location>
        <begin position="25"/>
        <end position="716"/>
    </location>
</feature>
<dbReference type="EMBL" id="BMNR01000004">
    <property type="protein sequence ID" value="GGK25159.1"/>
    <property type="molecule type" value="Genomic_DNA"/>
</dbReference>
<reference evidence="5" key="2">
    <citation type="submission" date="2020-09" db="EMBL/GenBank/DDBJ databases">
        <authorList>
            <person name="Sun Q."/>
            <person name="Ohkuma M."/>
        </authorList>
    </citation>
    <scope>NUCLEOTIDE SEQUENCE</scope>
    <source>
        <strain evidence="5">JCM 12862</strain>
    </source>
</reference>
<comment type="caution">
    <text evidence="5">The sequence shown here is derived from an EMBL/GenBank/DDBJ whole genome shotgun (WGS) entry which is preliminary data.</text>
</comment>
<dbReference type="SUPFAM" id="SSF49899">
    <property type="entry name" value="Concanavalin A-like lectins/glucanases"/>
    <property type="match status" value="3"/>
</dbReference>